<dbReference type="PANTHER" id="PTHR43035">
    <property type="entry name" value="FATTY ACID REPRESSION MUTANT PROTEIN 2-RELATED"/>
    <property type="match status" value="1"/>
</dbReference>
<dbReference type="InterPro" id="IPR033877">
    <property type="entry name" value="Frm2/Hbn1"/>
</dbReference>
<dbReference type="AlphaFoldDB" id="A0A1G6YGY5"/>
<dbReference type="Pfam" id="PF00881">
    <property type="entry name" value="Nitroreductase"/>
    <property type="match status" value="1"/>
</dbReference>
<dbReference type="FunFam" id="3.40.109.10:FF:000001">
    <property type="entry name" value="Nitroreductase family"/>
    <property type="match status" value="1"/>
</dbReference>
<keyword evidence="6" id="KW-1185">Reference proteome</keyword>
<evidence type="ECO:0000313" key="6">
    <source>
        <dbReference type="Proteomes" id="UP000198995"/>
    </source>
</evidence>
<dbReference type="GO" id="GO:0034599">
    <property type="term" value="P:cellular response to oxidative stress"/>
    <property type="evidence" value="ECO:0007669"/>
    <property type="project" value="InterPro"/>
</dbReference>
<gene>
    <name evidence="5" type="ORF">SAMN04489866_10960</name>
</gene>
<dbReference type="GO" id="GO:0005737">
    <property type="term" value="C:cytoplasm"/>
    <property type="evidence" value="ECO:0007669"/>
    <property type="project" value="UniProtKB-SubCell"/>
</dbReference>
<evidence type="ECO:0000259" key="4">
    <source>
        <dbReference type="Pfam" id="PF00881"/>
    </source>
</evidence>
<proteinExistence type="predicted"/>
<dbReference type="RefSeq" id="WP_091792078.1">
    <property type="nucleotide sequence ID" value="NZ_FNAF01000009.1"/>
</dbReference>
<dbReference type="Proteomes" id="UP000198995">
    <property type="component" value="Unassembled WGS sequence"/>
</dbReference>
<dbReference type="InterPro" id="IPR029479">
    <property type="entry name" value="Nitroreductase"/>
</dbReference>
<feature type="domain" description="Nitroreductase" evidence="4">
    <location>
        <begin position="11"/>
        <end position="178"/>
    </location>
</feature>
<name>A0A1G6YGY5_PEPNI</name>
<organism evidence="5 6">
    <name type="scientific">Peptococcus niger</name>
    <dbReference type="NCBI Taxonomy" id="2741"/>
    <lineage>
        <taxon>Bacteria</taxon>
        <taxon>Bacillati</taxon>
        <taxon>Bacillota</taxon>
        <taxon>Clostridia</taxon>
        <taxon>Eubacteriales</taxon>
        <taxon>Peptococcaceae</taxon>
        <taxon>Peptococcus</taxon>
    </lineage>
</organism>
<protein>
    <recommendedName>
        <fullName evidence="4">Nitroreductase domain-containing protein</fullName>
    </recommendedName>
</protein>
<evidence type="ECO:0000256" key="3">
    <source>
        <dbReference type="ARBA" id="ARBA00023002"/>
    </source>
</evidence>
<accession>A0A1G6YGY5</accession>
<dbReference type="EMBL" id="FNAF01000009">
    <property type="protein sequence ID" value="SDD88875.1"/>
    <property type="molecule type" value="Genomic_DNA"/>
</dbReference>
<sequence length="197" mass="22029">MAKEVKEAMLWRRSNYDLTPKLPISDAALQALLKTVAEAAPSPMNVQSGRLVLLLGDRHKKLWEIVRETLRRVVNDAEAFKATEAKIEGFAAGYGTILYYNLPQKITDLQEKYPTYAHNFPRWADQVQGVLLQSVWTALAGEGIAANIQHYNPLIDEAVAEAFDIPSDWELIGQMPFGLPGSLPEPRETDELLTVRA</sequence>
<evidence type="ECO:0000256" key="1">
    <source>
        <dbReference type="ARBA" id="ARBA00004496"/>
    </source>
</evidence>
<dbReference type="OrthoDB" id="9810617at2"/>
<dbReference type="GO" id="GO:0016491">
    <property type="term" value="F:oxidoreductase activity"/>
    <property type="evidence" value="ECO:0007669"/>
    <property type="project" value="UniProtKB-KW"/>
</dbReference>
<dbReference type="PANTHER" id="PTHR43035:SF1">
    <property type="entry name" value="FATTY ACID REPRESSION MUTANT PROTEIN 2-RELATED"/>
    <property type="match status" value="1"/>
</dbReference>
<evidence type="ECO:0000256" key="2">
    <source>
        <dbReference type="ARBA" id="ARBA00022490"/>
    </source>
</evidence>
<dbReference type="Gene3D" id="3.40.109.10">
    <property type="entry name" value="NADH Oxidase"/>
    <property type="match status" value="1"/>
</dbReference>
<keyword evidence="2" id="KW-0963">Cytoplasm</keyword>
<comment type="subcellular location">
    <subcellularLocation>
        <location evidence="1">Cytoplasm</location>
    </subcellularLocation>
</comment>
<dbReference type="SUPFAM" id="SSF55469">
    <property type="entry name" value="FMN-dependent nitroreductase-like"/>
    <property type="match status" value="1"/>
</dbReference>
<reference evidence="5 6" key="1">
    <citation type="submission" date="2016-10" db="EMBL/GenBank/DDBJ databases">
        <authorList>
            <person name="de Groot N.N."/>
        </authorList>
    </citation>
    <scope>NUCLEOTIDE SEQUENCE [LARGE SCALE GENOMIC DNA]</scope>
    <source>
        <strain evidence="5 6">DSM 20475</strain>
    </source>
</reference>
<evidence type="ECO:0000313" key="5">
    <source>
        <dbReference type="EMBL" id="SDD88875.1"/>
    </source>
</evidence>
<dbReference type="CDD" id="cd02140">
    <property type="entry name" value="Frm2-like"/>
    <property type="match status" value="1"/>
</dbReference>
<keyword evidence="3" id="KW-0560">Oxidoreductase</keyword>
<dbReference type="InterPro" id="IPR000415">
    <property type="entry name" value="Nitroreductase-like"/>
</dbReference>